<feature type="domain" description="Serine/threonine specific protein phosphatases" evidence="7">
    <location>
        <begin position="93"/>
        <end position="237"/>
    </location>
</feature>
<accession>A0A915EJH0</accession>
<proteinExistence type="predicted"/>
<feature type="region of interest" description="Disordered" evidence="6">
    <location>
        <begin position="1"/>
        <end position="34"/>
    </location>
</feature>
<evidence type="ECO:0000256" key="2">
    <source>
        <dbReference type="ARBA" id="ARBA00013081"/>
    </source>
</evidence>
<protein>
    <recommendedName>
        <fullName evidence="2">protein-serine/threonine phosphatase</fullName>
        <ecNumber evidence="2">3.1.3.16</ecNumber>
    </recommendedName>
</protein>
<name>A0A915EJH0_9BILA</name>
<sequence length="237" mass="25961">MATSMPENESIEPRDSANASSSSSTSAATNNTALDTQFGSPDGLSFINSNASSFANSVGYQNTKGGSHATIEFRGRVVDPDAWLADVAKCHYLPESQMITLCNILVNRLAYQSNIAAVSSPATIFFDLMKLFEVGGSVLETNYVFLGDYVDRGYYSLETVTYLFLLLLIHPNKVTLLRAIMRLAEQIWSFGSWSWCCKVFDVLPIAALVDDKVFCVHGGLSPELPTLDAIMTLQRNM</sequence>
<keyword evidence="5" id="KW-0464">Manganese</keyword>
<evidence type="ECO:0000259" key="7">
    <source>
        <dbReference type="SMART" id="SM00156"/>
    </source>
</evidence>
<dbReference type="PANTHER" id="PTHR45619">
    <property type="entry name" value="SERINE/THREONINE-PROTEIN PHOSPHATASE PP2A-RELATED"/>
    <property type="match status" value="1"/>
</dbReference>
<reference evidence="9" key="1">
    <citation type="submission" date="2022-11" db="UniProtKB">
        <authorList>
            <consortium name="WormBaseParasite"/>
        </authorList>
    </citation>
    <scope>IDENTIFICATION</scope>
</reference>
<keyword evidence="8" id="KW-1185">Reference proteome</keyword>
<dbReference type="GO" id="GO:0046872">
    <property type="term" value="F:metal ion binding"/>
    <property type="evidence" value="ECO:0007669"/>
    <property type="project" value="UniProtKB-KW"/>
</dbReference>
<dbReference type="InterPro" id="IPR047129">
    <property type="entry name" value="PPA2-like"/>
</dbReference>
<dbReference type="InterPro" id="IPR006186">
    <property type="entry name" value="Ser/Thr-sp_prot-phosphatase"/>
</dbReference>
<evidence type="ECO:0000256" key="6">
    <source>
        <dbReference type="SAM" id="MobiDB-lite"/>
    </source>
</evidence>
<dbReference type="SUPFAM" id="SSF56300">
    <property type="entry name" value="Metallo-dependent phosphatases"/>
    <property type="match status" value="1"/>
</dbReference>
<dbReference type="Proteomes" id="UP000887574">
    <property type="component" value="Unplaced"/>
</dbReference>
<dbReference type="EC" id="3.1.3.16" evidence="2"/>
<organism evidence="8 9">
    <name type="scientific">Ditylenchus dipsaci</name>
    <dbReference type="NCBI Taxonomy" id="166011"/>
    <lineage>
        <taxon>Eukaryota</taxon>
        <taxon>Metazoa</taxon>
        <taxon>Ecdysozoa</taxon>
        <taxon>Nematoda</taxon>
        <taxon>Chromadorea</taxon>
        <taxon>Rhabditida</taxon>
        <taxon>Tylenchina</taxon>
        <taxon>Tylenchomorpha</taxon>
        <taxon>Sphaerularioidea</taxon>
        <taxon>Anguinidae</taxon>
        <taxon>Anguininae</taxon>
        <taxon>Ditylenchus</taxon>
    </lineage>
</organism>
<dbReference type="WBParaSite" id="jg7361">
    <property type="protein sequence ID" value="jg7361"/>
    <property type="gene ID" value="jg7361"/>
</dbReference>
<dbReference type="Pfam" id="PF00149">
    <property type="entry name" value="Metallophos"/>
    <property type="match status" value="1"/>
</dbReference>
<dbReference type="InterPro" id="IPR029052">
    <property type="entry name" value="Metallo-depent_PP-like"/>
</dbReference>
<evidence type="ECO:0000256" key="4">
    <source>
        <dbReference type="ARBA" id="ARBA00022801"/>
    </source>
</evidence>
<dbReference type="Gene3D" id="3.60.21.10">
    <property type="match status" value="1"/>
</dbReference>
<dbReference type="InterPro" id="IPR004843">
    <property type="entry name" value="Calcineurin-like_PHP"/>
</dbReference>
<comment type="cofactor">
    <cofactor evidence="1">
        <name>Mn(2+)</name>
        <dbReference type="ChEBI" id="CHEBI:29035"/>
    </cofactor>
</comment>
<dbReference type="GO" id="GO:0004722">
    <property type="term" value="F:protein serine/threonine phosphatase activity"/>
    <property type="evidence" value="ECO:0007669"/>
    <property type="project" value="UniProtKB-EC"/>
</dbReference>
<keyword evidence="3" id="KW-0479">Metal-binding</keyword>
<evidence type="ECO:0000256" key="3">
    <source>
        <dbReference type="ARBA" id="ARBA00022723"/>
    </source>
</evidence>
<evidence type="ECO:0000256" key="1">
    <source>
        <dbReference type="ARBA" id="ARBA00001936"/>
    </source>
</evidence>
<dbReference type="SMART" id="SM00156">
    <property type="entry name" value="PP2Ac"/>
    <property type="match status" value="1"/>
</dbReference>
<evidence type="ECO:0000313" key="9">
    <source>
        <dbReference type="WBParaSite" id="jg7361"/>
    </source>
</evidence>
<evidence type="ECO:0000256" key="5">
    <source>
        <dbReference type="ARBA" id="ARBA00023211"/>
    </source>
</evidence>
<feature type="compositionally biased region" description="Low complexity" evidence="6">
    <location>
        <begin position="16"/>
        <end position="33"/>
    </location>
</feature>
<keyword evidence="4" id="KW-0378">Hydrolase</keyword>
<dbReference type="AlphaFoldDB" id="A0A915EJH0"/>
<dbReference type="PRINTS" id="PR00114">
    <property type="entry name" value="STPHPHTASE"/>
</dbReference>
<evidence type="ECO:0000313" key="8">
    <source>
        <dbReference type="Proteomes" id="UP000887574"/>
    </source>
</evidence>